<evidence type="ECO:0000313" key="2">
    <source>
        <dbReference type="EMBL" id="OXB21620.1"/>
    </source>
</evidence>
<dbReference type="Proteomes" id="UP000180252">
    <property type="component" value="Unassembled WGS sequence"/>
</dbReference>
<protein>
    <submittedName>
        <fullName evidence="1">Uncharacterized protein</fullName>
    </submittedName>
</protein>
<name>A0A1S1J3W0_9FLAO</name>
<evidence type="ECO:0000313" key="4">
    <source>
        <dbReference type="Proteomes" id="UP000198319"/>
    </source>
</evidence>
<sequence length="79" mass="9658">MEEKFIKKYWNEEDVMFFIHFTNGIATRQVEISKDNKVYLTQDNPVVNESMLYDQNMEDLELNLNDFITKEEFEKVWKI</sequence>
<dbReference type="EMBL" id="MIKE01000026">
    <property type="protein sequence ID" value="OHT43866.1"/>
    <property type="molecule type" value="Genomic_DNA"/>
</dbReference>
<accession>A0A1S1J3W0</accession>
<evidence type="ECO:0000313" key="1">
    <source>
        <dbReference type="EMBL" id="OHT43866.1"/>
    </source>
</evidence>
<reference evidence="1" key="2">
    <citation type="submission" date="2016-09" db="EMBL/GenBank/DDBJ databases">
        <authorList>
            <person name="Capua I."/>
            <person name="De Benedictis P."/>
            <person name="Joannis T."/>
            <person name="Lombin L.H."/>
            <person name="Cattoli G."/>
        </authorList>
    </citation>
    <scope>NUCLEOTIDE SEQUENCE [LARGE SCALE GENOMIC DNA]</scope>
    <source>
        <strain evidence="1">MSU</strain>
    </source>
</reference>
<dbReference type="RefSeq" id="WP_070908295.1">
    <property type="nucleotide sequence ID" value="NZ_JASTTY010000008.1"/>
</dbReference>
<proteinExistence type="predicted"/>
<dbReference type="OrthoDB" id="1263828at2"/>
<dbReference type="STRING" id="1278819.BHE19_16120"/>
<evidence type="ECO:0000313" key="3">
    <source>
        <dbReference type="Proteomes" id="UP000180252"/>
    </source>
</evidence>
<dbReference type="Proteomes" id="UP000198319">
    <property type="component" value="Unassembled WGS sequence"/>
</dbReference>
<dbReference type="AlphaFoldDB" id="A0A1S1J3W0"/>
<keyword evidence="4" id="KW-1185">Reference proteome</keyword>
<comment type="caution">
    <text evidence="1">The sequence shown here is derived from an EMBL/GenBank/DDBJ whole genome shotgun (WGS) entry which is preliminary data.</text>
</comment>
<gene>
    <name evidence="2" type="ORF">B0A71_03700</name>
    <name evidence="1" type="ORF">BHE19_16120</name>
</gene>
<reference evidence="2 4" key="3">
    <citation type="submission" date="2016-11" db="EMBL/GenBank/DDBJ databases">
        <title>Whole genomes of Flavobacteriaceae.</title>
        <authorList>
            <person name="Stine C."/>
            <person name="Li C."/>
            <person name="Tadesse D."/>
        </authorList>
    </citation>
    <scope>NUCLEOTIDE SEQUENCE [LARGE SCALE GENOMIC DNA]</scope>
    <source>
        <strain evidence="2 4">ATCC BAA-2541</strain>
    </source>
</reference>
<reference evidence="3" key="1">
    <citation type="submission" date="2016-09" db="EMBL/GenBank/DDBJ databases">
        <authorList>
            <person name="Chen S."/>
            <person name="Walker E."/>
        </authorList>
    </citation>
    <scope>NUCLEOTIDE SEQUENCE [LARGE SCALE GENOMIC DNA]</scope>
    <source>
        <strain evidence="3">MSU</strain>
    </source>
</reference>
<organism evidence="1 3">
    <name type="scientific">Flavobacterium tructae</name>
    <dbReference type="NCBI Taxonomy" id="1114873"/>
    <lineage>
        <taxon>Bacteria</taxon>
        <taxon>Pseudomonadati</taxon>
        <taxon>Bacteroidota</taxon>
        <taxon>Flavobacteriia</taxon>
        <taxon>Flavobacteriales</taxon>
        <taxon>Flavobacteriaceae</taxon>
        <taxon>Flavobacterium</taxon>
    </lineage>
</organism>
<dbReference type="EMBL" id="MUHG01000003">
    <property type="protein sequence ID" value="OXB21620.1"/>
    <property type="molecule type" value="Genomic_DNA"/>
</dbReference>